<reference evidence="8 9" key="1">
    <citation type="journal article" date="2015" name="Int. J. Syst. Evol. Microbiol.">
        <title>Erwinia iniecta sp. nov., isolated from Russian wheat aphids (Diuraphis noxia).</title>
        <authorList>
            <person name="Campillo T."/>
            <person name="Luna E."/>
            <person name="Portier P."/>
            <person name="Fischer-Le Saux M."/>
            <person name="Lapitan N."/>
            <person name="Tisserat N.A."/>
            <person name="Leach J.E."/>
        </authorList>
    </citation>
    <scope>NUCLEOTIDE SEQUENCE [LARGE SCALE GENOMIC DNA]</scope>
    <source>
        <strain evidence="6 9">B120</strain>
        <strain evidence="7 8">B149</strain>
    </source>
</reference>
<keyword evidence="2" id="KW-0805">Transcription regulation</keyword>
<dbReference type="PROSITE" id="PS50931">
    <property type="entry name" value="HTH_LYSR"/>
    <property type="match status" value="1"/>
</dbReference>
<dbReference type="InterPro" id="IPR036388">
    <property type="entry name" value="WH-like_DNA-bd_sf"/>
</dbReference>
<dbReference type="PANTHER" id="PTHR30419:SF8">
    <property type="entry name" value="NITROGEN ASSIMILATION TRANSCRIPTIONAL ACTIVATOR-RELATED"/>
    <property type="match status" value="1"/>
</dbReference>
<dbReference type="InterPro" id="IPR050950">
    <property type="entry name" value="HTH-type_LysR_regulators"/>
</dbReference>
<dbReference type="SUPFAM" id="SSF53850">
    <property type="entry name" value="Periplasmic binding protein-like II"/>
    <property type="match status" value="1"/>
</dbReference>
<feature type="domain" description="HTH lysR-type" evidence="5">
    <location>
        <begin position="11"/>
        <end position="68"/>
    </location>
</feature>
<comment type="similarity">
    <text evidence="1">Belongs to the LysR transcriptional regulatory family.</text>
</comment>
<evidence type="ECO:0000256" key="4">
    <source>
        <dbReference type="ARBA" id="ARBA00023163"/>
    </source>
</evidence>
<gene>
    <name evidence="6" type="ORF">NG42_13005</name>
    <name evidence="7" type="ORF">NG43_03265</name>
</gene>
<dbReference type="InterPro" id="IPR000847">
    <property type="entry name" value="LysR_HTH_N"/>
</dbReference>
<dbReference type="PANTHER" id="PTHR30419">
    <property type="entry name" value="HTH-TYPE TRANSCRIPTIONAL REGULATOR YBHD"/>
    <property type="match status" value="1"/>
</dbReference>
<dbReference type="Gene3D" id="1.10.10.10">
    <property type="entry name" value="Winged helix-like DNA-binding domain superfamily/Winged helix DNA-binding domain"/>
    <property type="match status" value="1"/>
</dbReference>
<dbReference type="Gene3D" id="3.40.190.10">
    <property type="entry name" value="Periplasmic binding protein-like II"/>
    <property type="match status" value="2"/>
</dbReference>
<keyword evidence="3" id="KW-0238">DNA-binding</keyword>
<dbReference type="GO" id="GO:0005829">
    <property type="term" value="C:cytosol"/>
    <property type="evidence" value="ECO:0007669"/>
    <property type="project" value="TreeGrafter"/>
</dbReference>
<dbReference type="PRINTS" id="PR00039">
    <property type="entry name" value="HTHLYSR"/>
</dbReference>
<sequence>MDKNYVFNQRIRLRHLHTFVAVAQQGTLGRAAETLSLSQPALSKTLNELEELAGTRLFERGRLGAQLTTMGEQFLTHAVKVLDALNHAGQSFTSAISDQPVVLRVGALTTAAMGMLPSILDRFHQLQPQATVQVATLHNNVLIAGLKAGEFDIGIGRMADSDMMAGLTYELLFLESLRLVVRPEHPLLSDNVTLSKALQWPVVISPEGTAPRRIAQAMMDEQGCTLPANCIETSSTSLARQLAQRYDYVWFVPSGAIKEDLLHHSLAALPIASHGPGEPVGIMTRSGSQHCLSAEILLATIRKCHSG</sequence>
<dbReference type="OrthoDB" id="9814165at2"/>
<dbReference type="SUPFAM" id="SSF46785">
    <property type="entry name" value="Winged helix' DNA-binding domain"/>
    <property type="match status" value="1"/>
</dbReference>
<dbReference type="PATRIC" id="fig|1560201.3.peg.2771"/>
<dbReference type="InterPro" id="IPR005119">
    <property type="entry name" value="LysR_subst-bd"/>
</dbReference>
<evidence type="ECO:0000313" key="8">
    <source>
        <dbReference type="Proteomes" id="UP000036851"/>
    </source>
</evidence>
<dbReference type="Pfam" id="PF03466">
    <property type="entry name" value="LysR_substrate"/>
    <property type="match status" value="1"/>
</dbReference>
<organism evidence="6 9">
    <name type="scientific">Winslowiella iniecta</name>
    <dbReference type="NCBI Taxonomy" id="1560201"/>
    <lineage>
        <taxon>Bacteria</taxon>
        <taxon>Pseudomonadati</taxon>
        <taxon>Pseudomonadota</taxon>
        <taxon>Gammaproteobacteria</taxon>
        <taxon>Enterobacterales</taxon>
        <taxon>Erwiniaceae</taxon>
        <taxon>Winslowiella</taxon>
    </lineage>
</organism>
<accession>A0A0L7T245</accession>
<keyword evidence="9" id="KW-1185">Reference proteome</keyword>
<dbReference type="FunFam" id="1.10.10.10:FF:000208">
    <property type="entry name" value="LysR family transcriptional regulator"/>
    <property type="match status" value="1"/>
</dbReference>
<evidence type="ECO:0000313" key="7">
    <source>
        <dbReference type="EMBL" id="KOC94873.1"/>
    </source>
</evidence>
<dbReference type="EMBL" id="JRXE01000017">
    <property type="protein sequence ID" value="KOC89316.1"/>
    <property type="molecule type" value="Genomic_DNA"/>
</dbReference>
<dbReference type="Proteomes" id="UP000036851">
    <property type="component" value="Unassembled WGS sequence"/>
</dbReference>
<evidence type="ECO:0000256" key="2">
    <source>
        <dbReference type="ARBA" id="ARBA00023015"/>
    </source>
</evidence>
<evidence type="ECO:0000313" key="9">
    <source>
        <dbReference type="Proteomes" id="UP000037088"/>
    </source>
</evidence>
<dbReference type="InterPro" id="IPR036390">
    <property type="entry name" value="WH_DNA-bd_sf"/>
</dbReference>
<dbReference type="GO" id="GO:0003700">
    <property type="term" value="F:DNA-binding transcription factor activity"/>
    <property type="evidence" value="ECO:0007669"/>
    <property type="project" value="InterPro"/>
</dbReference>
<keyword evidence="4" id="KW-0804">Transcription</keyword>
<dbReference type="GO" id="GO:0003677">
    <property type="term" value="F:DNA binding"/>
    <property type="evidence" value="ECO:0007669"/>
    <property type="project" value="UniProtKB-KW"/>
</dbReference>
<dbReference type="EMBL" id="JRXF01000003">
    <property type="protein sequence ID" value="KOC94873.1"/>
    <property type="molecule type" value="Genomic_DNA"/>
</dbReference>
<proteinExistence type="inferred from homology"/>
<evidence type="ECO:0000259" key="5">
    <source>
        <dbReference type="PROSITE" id="PS50931"/>
    </source>
</evidence>
<dbReference type="STRING" id="1560201.NG42_13005"/>
<evidence type="ECO:0000256" key="1">
    <source>
        <dbReference type="ARBA" id="ARBA00009437"/>
    </source>
</evidence>
<dbReference type="AlphaFoldDB" id="A0A0L7T245"/>
<evidence type="ECO:0000313" key="6">
    <source>
        <dbReference type="EMBL" id="KOC89316.1"/>
    </source>
</evidence>
<protein>
    <submittedName>
        <fullName evidence="6">LysR family transcriptional regulator</fullName>
    </submittedName>
</protein>
<evidence type="ECO:0000256" key="3">
    <source>
        <dbReference type="ARBA" id="ARBA00023125"/>
    </source>
</evidence>
<dbReference type="Pfam" id="PF00126">
    <property type="entry name" value="HTH_1"/>
    <property type="match status" value="1"/>
</dbReference>
<dbReference type="RefSeq" id="WP_052899959.1">
    <property type="nucleotide sequence ID" value="NZ_JRXE01000017.1"/>
</dbReference>
<dbReference type="Proteomes" id="UP000037088">
    <property type="component" value="Unassembled WGS sequence"/>
</dbReference>
<comment type="caution">
    <text evidence="6">The sequence shown here is derived from an EMBL/GenBank/DDBJ whole genome shotgun (WGS) entry which is preliminary data.</text>
</comment>
<name>A0A0L7T245_9GAMM</name>